<comment type="caution">
    <text evidence="1">The sequence shown here is derived from an EMBL/GenBank/DDBJ whole genome shotgun (WGS) entry which is preliminary data.</text>
</comment>
<dbReference type="EMBL" id="LAZR01008155">
    <property type="protein sequence ID" value="KKM80602.1"/>
    <property type="molecule type" value="Genomic_DNA"/>
</dbReference>
<dbReference type="AlphaFoldDB" id="A0A0F9NGS0"/>
<gene>
    <name evidence="1" type="ORF">LCGC14_1338250</name>
</gene>
<protein>
    <submittedName>
        <fullName evidence="1">Uncharacterized protein</fullName>
    </submittedName>
</protein>
<proteinExistence type="predicted"/>
<name>A0A0F9NGS0_9ZZZZ</name>
<reference evidence="1" key="1">
    <citation type="journal article" date="2015" name="Nature">
        <title>Complex archaea that bridge the gap between prokaryotes and eukaryotes.</title>
        <authorList>
            <person name="Spang A."/>
            <person name="Saw J.H."/>
            <person name="Jorgensen S.L."/>
            <person name="Zaremba-Niedzwiedzka K."/>
            <person name="Martijn J."/>
            <person name="Lind A.E."/>
            <person name="van Eijk R."/>
            <person name="Schleper C."/>
            <person name="Guy L."/>
            <person name="Ettema T.J."/>
        </authorList>
    </citation>
    <scope>NUCLEOTIDE SEQUENCE</scope>
</reference>
<accession>A0A0F9NGS0</accession>
<organism evidence="1">
    <name type="scientific">marine sediment metagenome</name>
    <dbReference type="NCBI Taxonomy" id="412755"/>
    <lineage>
        <taxon>unclassified sequences</taxon>
        <taxon>metagenomes</taxon>
        <taxon>ecological metagenomes</taxon>
    </lineage>
</organism>
<evidence type="ECO:0000313" key="1">
    <source>
        <dbReference type="EMBL" id="KKM80602.1"/>
    </source>
</evidence>
<sequence length="148" mass="16338">MSVKVNFSLDKLARAAPIIMAQLINDVGDLVVTDTIKGAERGVDQSNEPFKPLKAATIRSKTGQFPNRALWDTGRMIEGMFLKKIATPAKLRALVALARDRVKIGGFHQTGDGNPTREWFPEKATPRISKSMRPLLRSAENKLVKAVK</sequence>